<proteinExistence type="predicted"/>
<accession>A0A8G0PH96</accession>
<evidence type="ECO:0000313" key="1">
    <source>
        <dbReference type="EMBL" id="QYT02511.1"/>
    </source>
</evidence>
<keyword evidence="2" id="KW-1185">Reference proteome</keyword>
<name>A0A8G0PH96_9HYPO</name>
<evidence type="ECO:0000313" key="2">
    <source>
        <dbReference type="Proteomes" id="UP000826661"/>
    </source>
</evidence>
<organism evidence="1 2">
    <name type="scientific">Trichoderma simmonsii</name>
    <dbReference type="NCBI Taxonomy" id="1491479"/>
    <lineage>
        <taxon>Eukaryota</taxon>
        <taxon>Fungi</taxon>
        <taxon>Dikarya</taxon>
        <taxon>Ascomycota</taxon>
        <taxon>Pezizomycotina</taxon>
        <taxon>Sordariomycetes</taxon>
        <taxon>Hypocreomycetidae</taxon>
        <taxon>Hypocreales</taxon>
        <taxon>Hypocreaceae</taxon>
        <taxon>Trichoderma</taxon>
    </lineage>
</organism>
<protein>
    <submittedName>
        <fullName evidence="1">Uncharacterized protein</fullName>
    </submittedName>
</protein>
<dbReference type="AlphaFoldDB" id="A0A8G0PH96"/>
<sequence length="130" mass="14347">MGCQAPPSSCTWANGELDIISTSRALPWRFVHISRRLVLARTIVRASDRSSKDRLLILASNSHHRKSVCKRDARRKATSQTLLAFFCSTISATRTVTAFASTLSFLPVYATGRSSAEQSVCCLQSLSPHY</sequence>
<reference evidence="1 2" key="1">
    <citation type="journal article" date="2021" name="BMC Genomics">
        <title>Telomere-to-telomere genome assembly of asparaginase-producing Trichoderma simmonsii.</title>
        <authorList>
            <person name="Chung D."/>
            <person name="Kwon Y.M."/>
            <person name="Yang Y."/>
        </authorList>
    </citation>
    <scope>NUCLEOTIDE SEQUENCE [LARGE SCALE GENOMIC DNA]</scope>
    <source>
        <strain evidence="1 2">GH-Sj1</strain>
    </source>
</reference>
<gene>
    <name evidence="1" type="ORF">H0G86_009514</name>
</gene>
<dbReference type="EMBL" id="CP075868">
    <property type="protein sequence ID" value="QYT02511.1"/>
    <property type="molecule type" value="Genomic_DNA"/>
</dbReference>
<dbReference type="Proteomes" id="UP000826661">
    <property type="component" value="Chromosome V"/>
</dbReference>